<dbReference type="EMBL" id="CAEZYF010000003">
    <property type="protein sequence ID" value="CAB4710946.1"/>
    <property type="molecule type" value="Genomic_DNA"/>
</dbReference>
<dbReference type="PANTHER" id="PTHR46566:SF2">
    <property type="entry name" value="ATP-DEPENDENT 6-PHOSPHOFRUCTOKINASE ISOZYME 2"/>
    <property type="match status" value="1"/>
</dbReference>
<gene>
    <name evidence="3" type="ORF">UFOPK2656_00669</name>
    <name evidence="4" type="ORF">UFOPK3099_02521</name>
    <name evidence="5" type="ORF">UFOPK3267_02985</name>
    <name evidence="6" type="ORF">UFOPK3651_00707</name>
    <name evidence="7" type="ORF">UFOPK3931_03189</name>
    <name evidence="2" type="ORF">UFOPK4189_00667</name>
</gene>
<dbReference type="InterPro" id="IPR011611">
    <property type="entry name" value="PfkB_dom"/>
</dbReference>
<dbReference type="EMBL" id="CAFBOL010000146">
    <property type="protein sequence ID" value="CAB5018045.1"/>
    <property type="molecule type" value="Genomic_DNA"/>
</dbReference>
<evidence type="ECO:0000259" key="1">
    <source>
        <dbReference type="Pfam" id="PF00294"/>
    </source>
</evidence>
<evidence type="ECO:0000313" key="2">
    <source>
        <dbReference type="EMBL" id="CAB4362880.1"/>
    </source>
</evidence>
<organism evidence="7">
    <name type="scientific">freshwater metagenome</name>
    <dbReference type="NCBI Taxonomy" id="449393"/>
    <lineage>
        <taxon>unclassified sequences</taxon>
        <taxon>metagenomes</taxon>
        <taxon>ecological metagenomes</taxon>
    </lineage>
</organism>
<dbReference type="PANTHER" id="PTHR46566">
    <property type="entry name" value="1-PHOSPHOFRUCTOKINASE-RELATED"/>
    <property type="match status" value="1"/>
</dbReference>
<evidence type="ECO:0000313" key="4">
    <source>
        <dbReference type="EMBL" id="CAB4834414.1"/>
    </source>
</evidence>
<evidence type="ECO:0000313" key="3">
    <source>
        <dbReference type="EMBL" id="CAB4710946.1"/>
    </source>
</evidence>
<dbReference type="AlphaFoldDB" id="A0A6J7QM37"/>
<reference evidence="7" key="1">
    <citation type="submission" date="2020-05" db="EMBL/GenBank/DDBJ databases">
        <authorList>
            <person name="Chiriac C."/>
            <person name="Salcher M."/>
            <person name="Ghai R."/>
            <person name="Kavagutti S V."/>
        </authorList>
    </citation>
    <scope>NUCLEOTIDE SEQUENCE</scope>
</reference>
<dbReference type="SUPFAM" id="SSF53613">
    <property type="entry name" value="Ribokinase-like"/>
    <property type="match status" value="1"/>
</dbReference>
<dbReference type="EMBL" id="CAFBMT010000003">
    <property type="protein sequence ID" value="CAB4918656.1"/>
    <property type="molecule type" value="Genomic_DNA"/>
</dbReference>
<dbReference type="EMBL" id="CAESGF010000003">
    <property type="protein sequence ID" value="CAB4362880.1"/>
    <property type="molecule type" value="Genomic_DNA"/>
</dbReference>
<dbReference type="EMBL" id="CAFAAV010000257">
    <property type="protein sequence ID" value="CAB4834414.1"/>
    <property type="molecule type" value="Genomic_DNA"/>
</dbReference>
<accession>A0A6J7QM37</accession>
<dbReference type="Gene3D" id="3.40.1190.20">
    <property type="match status" value="1"/>
</dbReference>
<evidence type="ECO:0000313" key="5">
    <source>
        <dbReference type="EMBL" id="CAB4853454.1"/>
    </source>
</evidence>
<proteinExistence type="predicted"/>
<dbReference type="EMBL" id="CAFBIY010000259">
    <property type="protein sequence ID" value="CAB4853454.1"/>
    <property type="molecule type" value="Genomic_DNA"/>
</dbReference>
<evidence type="ECO:0000313" key="7">
    <source>
        <dbReference type="EMBL" id="CAB5018045.1"/>
    </source>
</evidence>
<sequence length="281" mass="30572">MTRLLLGPASIDRYLDEGLELPGGGALNMAYHWAQAGEPFTFLTRIGDERPEIVLDFLRRHHITYLPASIVAHGADCSIDIVMRSDRQPFMDHFVEGVWSEFRLTVEEENAVAEATHLHAVLVDPVITEVHRLGATGALGHLHASGDFLDFRHLTLDRFAATMAHLSLAFIGWPGVVDDPLLDGVRDVANRLGRMVVVTLGSRGVLVFDGRTRNEQFTPVHAIVVDGTTVGCGDAFIAGFLVAHWAGEPIEAALDRGRADGAAATYTIRPLPDHAYVPTTG</sequence>
<evidence type="ECO:0000313" key="6">
    <source>
        <dbReference type="EMBL" id="CAB4918656.1"/>
    </source>
</evidence>
<protein>
    <submittedName>
        <fullName evidence="7">Unannotated protein</fullName>
    </submittedName>
</protein>
<dbReference type="InterPro" id="IPR029056">
    <property type="entry name" value="Ribokinase-like"/>
</dbReference>
<feature type="domain" description="Carbohydrate kinase PfkB" evidence="1">
    <location>
        <begin position="191"/>
        <end position="264"/>
    </location>
</feature>
<dbReference type="Pfam" id="PF00294">
    <property type="entry name" value="PfkB"/>
    <property type="match status" value="1"/>
</dbReference>
<name>A0A6J7QM37_9ZZZZ</name>